<feature type="transmembrane region" description="Helical" evidence="8">
    <location>
        <begin position="149"/>
        <end position="174"/>
    </location>
</feature>
<feature type="transmembrane region" description="Helical" evidence="8">
    <location>
        <begin position="68"/>
        <end position="89"/>
    </location>
</feature>
<dbReference type="FunFam" id="1.10.3470.10:FF:000001">
    <property type="entry name" value="Vitamin B12 ABC transporter permease BtuC"/>
    <property type="match status" value="1"/>
</dbReference>
<feature type="transmembrane region" description="Helical" evidence="8">
    <location>
        <begin position="202"/>
        <end position="222"/>
    </location>
</feature>
<dbReference type="PANTHER" id="PTHR30472:SF70">
    <property type="entry name" value="MOLYBDATE IMPORT SYSTEM PERMEASE PROTEIN MOLB"/>
    <property type="match status" value="1"/>
</dbReference>
<dbReference type="GO" id="GO:0033214">
    <property type="term" value="P:siderophore-iron import into cell"/>
    <property type="evidence" value="ECO:0007669"/>
    <property type="project" value="TreeGrafter"/>
</dbReference>
<evidence type="ECO:0000313" key="9">
    <source>
        <dbReference type="EMBL" id="QWQ19955.2"/>
    </source>
</evidence>
<reference evidence="9" key="1">
    <citation type="submission" date="2021-06" db="EMBL/GenBank/DDBJ databases">
        <title>Emergence of genetically related NDM-1-producing Providencia rettgeri strains in Argentina.</title>
        <authorList>
            <person name="Pasteran F."/>
            <person name="Meo A."/>
            <person name="Gomez S."/>
            <person name="Derdoy L."/>
            <person name="Albronoz E."/>
            <person name="Faccone D."/>
            <person name="Guerriero L."/>
            <person name="Archuby D."/>
            <person name="Tarzia A."/>
            <person name="Lopez M."/>
            <person name="Corso A."/>
        </authorList>
    </citation>
    <scope>NUCLEOTIDE SEQUENCE</scope>
    <source>
        <strain evidence="9">PreM15628</strain>
    </source>
</reference>
<evidence type="ECO:0000256" key="7">
    <source>
        <dbReference type="ARBA" id="ARBA00023136"/>
    </source>
</evidence>
<dbReference type="AlphaFoldDB" id="A0AAJ4NHI9"/>
<feature type="transmembrane region" description="Helical" evidence="8">
    <location>
        <begin position="242"/>
        <end position="269"/>
    </location>
</feature>
<comment type="similarity">
    <text evidence="2">Belongs to the binding-protein-dependent transport system permease family. FecCD subfamily.</text>
</comment>
<dbReference type="GO" id="GO:0022857">
    <property type="term" value="F:transmembrane transporter activity"/>
    <property type="evidence" value="ECO:0007669"/>
    <property type="project" value="InterPro"/>
</dbReference>
<gene>
    <name evidence="9" type="ORF">KOF27_15280</name>
</gene>
<name>A0AAJ4NHI9_PRORE</name>
<proteinExistence type="inferred from homology"/>
<keyword evidence="3" id="KW-0813">Transport</keyword>
<dbReference type="Proteomes" id="UP000682358">
    <property type="component" value="Chromosome"/>
</dbReference>
<feature type="transmembrane region" description="Helical" evidence="8">
    <location>
        <begin position="311"/>
        <end position="332"/>
    </location>
</feature>
<evidence type="ECO:0000256" key="2">
    <source>
        <dbReference type="ARBA" id="ARBA00007935"/>
    </source>
</evidence>
<dbReference type="SUPFAM" id="SSF81345">
    <property type="entry name" value="ABC transporter involved in vitamin B12 uptake, BtuC"/>
    <property type="match status" value="1"/>
</dbReference>
<evidence type="ECO:0000256" key="3">
    <source>
        <dbReference type="ARBA" id="ARBA00022448"/>
    </source>
</evidence>
<dbReference type="InterPro" id="IPR037294">
    <property type="entry name" value="ABC_BtuC-like"/>
</dbReference>
<organism evidence="9 10">
    <name type="scientific">Providencia rettgeri</name>
    <dbReference type="NCBI Taxonomy" id="587"/>
    <lineage>
        <taxon>Bacteria</taxon>
        <taxon>Pseudomonadati</taxon>
        <taxon>Pseudomonadota</taxon>
        <taxon>Gammaproteobacteria</taxon>
        <taxon>Enterobacterales</taxon>
        <taxon>Morganellaceae</taxon>
        <taxon>Providencia</taxon>
    </lineage>
</organism>
<comment type="subcellular location">
    <subcellularLocation>
        <location evidence="1">Cell membrane</location>
        <topology evidence="1">Multi-pass membrane protein</topology>
    </subcellularLocation>
</comment>
<evidence type="ECO:0000256" key="6">
    <source>
        <dbReference type="ARBA" id="ARBA00022989"/>
    </source>
</evidence>
<dbReference type="Gene3D" id="1.10.3470.10">
    <property type="entry name" value="ABC transporter involved in vitamin B12 uptake, BtuC"/>
    <property type="match status" value="1"/>
</dbReference>
<evidence type="ECO:0000256" key="8">
    <source>
        <dbReference type="SAM" id="Phobius"/>
    </source>
</evidence>
<keyword evidence="4" id="KW-1003">Cell membrane</keyword>
<keyword evidence="6 8" id="KW-1133">Transmembrane helix</keyword>
<dbReference type="PANTHER" id="PTHR30472">
    <property type="entry name" value="FERRIC ENTEROBACTIN TRANSPORT SYSTEM PERMEASE PROTEIN"/>
    <property type="match status" value="1"/>
</dbReference>
<sequence length="349" mass="37429">MRKPQYLWFIFAIGLLLTFVLALSCGRYPVSFSAVWHILYDTIFGNEMMGNYSRTEQNVVLNVRLPRVLIAGTAGAGLAVAGAALQGIFRNPLVGPQIIGVSSGAALGGALAILLFSSLLITISLAFIGGLLAIVLVFLLGLNRQGSQLLMLILAGVIINAFFAALISLITYFADPNNTLQTIVFWLMGSFASASYLKLNIIFPVVLVCVLVIFALRFRINVLSLGEENAQALGMKINRTRWAVLLSVTLITSATVAVSGTIGWVGLIVPHIARLMVGHDHRILLPASAVIGGIYMVAVDTFARSMTNAEIPLSVITALIGAPIFALLIHTLNKKVADLWSKLNTLISK</sequence>
<dbReference type="Pfam" id="PF01032">
    <property type="entry name" value="FecCD"/>
    <property type="match status" value="1"/>
</dbReference>
<protein>
    <submittedName>
        <fullName evidence="9">Iron ABC transporter permease</fullName>
    </submittedName>
</protein>
<dbReference type="GO" id="GO:0005886">
    <property type="term" value="C:plasma membrane"/>
    <property type="evidence" value="ECO:0007669"/>
    <property type="project" value="UniProtKB-SubCell"/>
</dbReference>
<evidence type="ECO:0000256" key="5">
    <source>
        <dbReference type="ARBA" id="ARBA00022692"/>
    </source>
</evidence>
<dbReference type="CDD" id="cd06550">
    <property type="entry name" value="TM_ABC_iron-siderophores_like"/>
    <property type="match status" value="1"/>
</dbReference>
<dbReference type="InterPro" id="IPR000522">
    <property type="entry name" value="ABC_transptr_permease_BtuC"/>
</dbReference>
<feature type="transmembrane region" description="Helical" evidence="8">
    <location>
        <begin position="98"/>
        <end position="117"/>
    </location>
</feature>
<accession>A0AAJ4NHI9</accession>
<dbReference type="PROSITE" id="PS51257">
    <property type="entry name" value="PROKAR_LIPOPROTEIN"/>
    <property type="match status" value="1"/>
</dbReference>
<keyword evidence="5 8" id="KW-0812">Transmembrane</keyword>
<feature type="transmembrane region" description="Helical" evidence="8">
    <location>
        <begin position="281"/>
        <end position="299"/>
    </location>
</feature>
<evidence type="ECO:0000256" key="1">
    <source>
        <dbReference type="ARBA" id="ARBA00004651"/>
    </source>
</evidence>
<evidence type="ECO:0000256" key="4">
    <source>
        <dbReference type="ARBA" id="ARBA00022475"/>
    </source>
</evidence>
<evidence type="ECO:0000313" key="10">
    <source>
        <dbReference type="Proteomes" id="UP000682358"/>
    </source>
</evidence>
<feature type="transmembrane region" description="Helical" evidence="8">
    <location>
        <begin position="123"/>
        <end position="142"/>
    </location>
</feature>
<dbReference type="EMBL" id="CP076405">
    <property type="protein sequence ID" value="QWQ19955.2"/>
    <property type="molecule type" value="Genomic_DNA"/>
</dbReference>
<keyword evidence="7 8" id="KW-0472">Membrane</keyword>